<gene>
    <name evidence="3" type="ORF">J4H85_05150</name>
</gene>
<dbReference type="EMBL" id="JAGFBF010000003">
    <property type="protein sequence ID" value="MBO2989383.1"/>
    <property type="molecule type" value="Genomic_DNA"/>
</dbReference>
<dbReference type="Proteomes" id="UP000668403">
    <property type="component" value="Unassembled WGS sequence"/>
</dbReference>
<accession>A0A939TME3</accession>
<proteinExistence type="predicted"/>
<dbReference type="Gene3D" id="3.40.190.10">
    <property type="entry name" value="Periplasmic binding protein-like II"/>
    <property type="match status" value="2"/>
</dbReference>
<dbReference type="PROSITE" id="PS51257">
    <property type="entry name" value="PROKAR_LIPOPROTEIN"/>
    <property type="match status" value="1"/>
</dbReference>
<dbReference type="AlphaFoldDB" id="A0A939TME3"/>
<sequence>MKRRHLAPAVLAAATLVLTGCVNTDVAGGDAATPDAAHEARTWSEIEASGVLKVGTIVDYPPNEFKTDDGEPTGWAVDLVAAIASELGLEVEWEVLQFDSILPRIEGGTIDVGVGSFGDTLERQEAVDFVNYSEAGTLWAAQPGSDVDPDAACGLTIAVMATGTQHLIELPERDAACREAGEPPIVIEPYTGQPEVTNAVVLGKADAFSADSPVTIDAASQLDGELEVVGDLFDTVPYGFPVAKGSDLSPRLADALQRLIDDGTYLEILERGKSEGGAIEAATINAGTE</sequence>
<feature type="domain" description="Solute-binding protein family 3/N-terminal" evidence="2">
    <location>
        <begin position="51"/>
        <end position="276"/>
    </location>
</feature>
<keyword evidence="1" id="KW-0732">Signal</keyword>
<evidence type="ECO:0000256" key="1">
    <source>
        <dbReference type="ARBA" id="ARBA00022729"/>
    </source>
</evidence>
<dbReference type="SUPFAM" id="SSF53850">
    <property type="entry name" value="Periplasmic binding protein-like II"/>
    <property type="match status" value="1"/>
</dbReference>
<dbReference type="CDD" id="cd01004">
    <property type="entry name" value="PBP2_MidA_like"/>
    <property type="match status" value="1"/>
</dbReference>
<protein>
    <submittedName>
        <fullName evidence="3">Transporter substrate-binding domain-containing protein</fullName>
    </submittedName>
</protein>
<reference evidence="3" key="1">
    <citation type="submission" date="2021-03" db="EMBL/GenBank/DDBJ databases">
        <title>Leucobacter chromiisoli sp. nov., isolated from chromium-containing soil of chemical plant.</title>
        <authorList>
            <person name="Xu Z."/>
        </authorList>
    </citation>
    <scope>NUCLEOTIDE SEQUENCE</scope>
    <source>
        <strain evidence="3">K 70/01</strain>
    </source>
</reference>
<evidence type="ECO:0000313" key="3">
    <source>
        <dbReference type="EMBL" id="MBO2989383.1"/>
    </source>
</evidence>
<keyword evidence="4" id="KW-1185">Reference proteome</keyword>
<evidence type="ECO:0000313" key="4">
    <source>
        <dbReference type="Proteomes" id="UP000668403"/>
    </source>
</evidence>
<evidence type="ECO:0000259" key="2">
    <source>
        <dbReference type="SMART" id="SM00062"/>
    </source>
</evidence>
<organism evidence="3 4">
    <name type="scientific">Leucobacter tardus</name>
    <dbReference type="NCBI Taxonomy" id="501483"/>
    <lineage>
        <taxon>Bacteria</taxon>
        <taxon>Bacillati</taxon>
        <taxon>Actinomycetota</taxon>
        <taxon>Actinomycetes</taxon>
        <taxon>Micrococcales</taxon>
        <taxon>Microbacteriaceae</taxon>
        <taxon>Leucobacter</taxon>
    </lineage>
</organism>
<dbReference type="PANTHER" id="PTHR35936:SF17">
    <property type="entry name" value="ARGININE-BINDING EXTRACELLULAR PROTEIN ARTP"/>
    <property type="match status" value="1"/>
</dbReference>
<dbReference type="RefSeq" id="WP_208237557.1">
    <property type="nucleotide sequence ID" value="NZ_BAAAQU010000001.1"/>
</dbReference>
<comment type="caution">
    <text evidence="3">The sequence shown here is derived from an EMBL/GenBank/DDBJ whole genome shotgun (WGS) entry which is preliminary data.</text>
</comment>
<dbReference type="InterPro" id="IPR001638">
    <property type="entry name" value="Solute-binding_3/MltF_N"/>
</dbReference>
<dbReference type="SMART" id="SM00062">
    <property type="entry name" value="PBPb"/>
    <property type="match status" value="1"/>
</dbReference>
<dbReference type="PANTHER" id="PTHR35936">
    <property type="entry name" value="MEMBRANE-BOUND LYTIC MUREIN TRANSGLYCOSYLASE F"/>
    <property type="match status" value="1"/>
</dbReference>
<dbReference type="Pfam" id="PF00497">
    <property type="entry name" value="SBP_bac_3"/>
    <property type="match status" value="1"/>
</dbReference>
<name>A0A939TME3_9MICO</name>